<name>A0A846QNX6_9BACT</name>
<comment type="caution">
    <text evidence="1">The sequence shown here is derived from an EMBL/GenBank/DDBJ whole genome shotgun (WGS) entry which is preliminary data.</text>
</comment>
<dbReference type="Proteomes" id="UP000580856">
    <property type="component" value="Unassembled WGS sequence"/>
</dbReference>
<accession>A0A846QNX6</accession>
<proteinExistence type="predicted"/>
<protein>
    <submittedName>
        <fullName evidence="1">XXXCH domain-containing protein</fullName>
    </submittedName>
</protein>
<evidence type="ECO:0000313" key="2">
    <source>
        <dbReference type="Proteomes" id="UP000580856"/>
    </source>
</evidence>
<dbReference type="AlphaFoldDB" id="A0A846QNX6"/>
<organism evidence="1 2">
    <name type="scientific">Desulfobaculum xiamenense</name>
    <dbReference type="NCBI Taxonomy" id="995050"/>
    <lineage>
        <taxon>Bacteria</taxon>
        <taxon>Pseudomonadati</taxon>
        <taxon>Thermodesulfobacteriota</taxon>
        <taxon>Desulfovibrionia</taxon>
        <taxon>Desulfovibrionales</taxon>
        <taxon>Desulfovibrionaceae</taxon>
        <taxon>Desulfobaculum</taxon>
    </lineage>
</organism>
<reference evidence="1 2" key="1">
    <citation type="submission" date="2020-03" db="EMBL/GenBank/DDBJ databases">
        <title>Genomic Encyclopedia of Type Strains, Phase IV (KMG-IV): sequencing the most valuable type-strain genomes for metagenomic binning, comparative biology and taxonomic classification.</title>
        <authorList>
            <person name="Goeker M."/>
        </authorList>
    </citation>
    <scope>NUCLEOTIDE SEQUENCE [LARGE SCALE GENOMIC DNA]</scope>
    <source>
        <strain evidence="1 2">DSM 24233</strain>
    </source>
</reference>
<evidence type="ECO:0000313" key="1">
    <source>
        <dbReference type="EMBL" id="NJB67983.1"/>
    </source>
</evidence>
<dbReference type="RefSeq" id="WP_167941086.1">
    <property type="nucleotide sequence ID" value="NZ_JAATJA010000002.1"/>
</dbReference>
<sequence length="96" mass="10818">MDFLTLKHDLDTNFALILDSTTHGELPGSDVVAEFVRLCRTLHIQAEEDWNAEAEDFAHLAVKLQQAVKRGNVQEAVMIVDSLDAAKDYCHRTFSM</sequence>
<dbReference type="EMBL" id="JAATJA010000002">
    <property type="protein sequence ID" value="NJB67983.1"/>
    <property type="molecule type" value="Genomic_DNA"/>
</dbReference>
<dbReference type="NCBIfam" id="TIGR04358">
    <property type="entry name" value="XXXCH_domain"/>
    <property type="match status" value="1"/>
</dbReference>
<dbReference type="InterPro" id="IPR027588">
    <property type="entry name" value="XXXCH_dom_fam"/>
</dbReference>
<keyword evidence="2" id="KW-1185">Reference proteome</keyword>
<gene>
    <name evidence="1" type="ORF">GGQ74_001656</name>
</gene>